<evidence type="ECO:0000313" key="2">
    <source>
        <dbReference type="Proteomes" id="UP001222027"/>
    </source>
</evidence>
<name>A0AAV8RLN5_ENSVE</name>
<dbReference type="AlphaFoldDB" id="A0AAV8RLN5"/>
<keyword evidence="2" id="KW-1185">Reference proteome</keyword>
<evidence type="ECO:0000313" key="1">
    <source>
        <dbReference type="EMBL" id="KAJ8500276.1"/>
    </source>
</evidence>
<dbReference type="EMBL" id="JAQQAF010000003">
    <property type="protein sequence ID" value="KAJ8500276.1"/>
    <property type="molecule type" value="Genomic_DNA"/>
</dbReference>
<reference evidence="1 2" key="1">
    <citation type="submission" date="2022-12" db="EMBL/GenBank/DDBJ databases">
        <title>Chromosome-scale assembly of the Ensete ventricosum genome.</title>
        <authorList>
            <person name="Dussert Y."/>
            <person name="Stocks J."/>
            <person name="Wendawek A."/>
            <person name="Woldeyes F."/>
            <person name="Nichols R.A."/>
            <person name="Borrell J.S."/>
        </authorList>
    </citation>
    <scope>NUCLEOTIDE SEQUENCE [LARGE SCALE GENOMIC DNA]</scope>
    <source>
        <strain evidence="2">cv. Maze</strain>
        <tissue evidence="1">Seeds</tissue>
    </source>
</reference>
<gene>
    <name evidence="1" type="ORF">OPV22_010828</name>
</gene>
<dbReference type="Proteomes" id="UP001222027">
    <property type="component" value="Unassembled WGS sequence"/>
</dbReference>
<sequence>MRSSVVRSIAGNVLTHAHANARWTVNHTLRRWVPWPPTVRWEEGSFIRGDEGHNRALRLRIRLSPPNIMRVYDDATAYTTLRGKGTDAVVSRS</sequence>
<comment type="caution">
    <text evidence="1">The sequence shown here is derived from an EMBL/GenBank/DDBJ whole genome shotgun (WGS) entry which is preliminary data.</text>
</comment>
<proteinExistence type="predicted"/>
<organism evidence="1 2">
    <name type="scientific">Ensete ventricosum</name>
    <name type="common">Abyssinian banana</name>
    <name type="synonym">Musa ensete</name>
    <dbReference type="NCBI Taxonomy" id="4639"/>
    <lineage>
        <taxon>Eukaryota</taxon>
        <taxon>Viridiplantae</taxon>
        <taxon>Streptophyta</taxon>
        <taxon>Embryophyta</taxon>
        <taxon>Tracheophyta</taxon>
        <taxon>Spermatophyta</taxon>
        <taxon>Magnoliopsida</taxon>
        <taxon>Liliopsida</taxon>
        <taxon>Zingiberales</taxon>
        <taxon>Musaceae</taxon>
        <taxon>Ensete</taxon>
    </lineage>
</organism>
<protein>
    <submittedName>
        <fullName evidence="1">Uncharacterized protein</fullName>
    </submittedName>
</protein>
<accession>A0AAV8RLN5</accession>